<feature type="signal peptide" evidence="1">
    <location>
        <begin position="1"/>
        <end position="18"/>
    </location>
</feature>
<reference evidence="2 3" key="1">
    <citation type="submission" date="2023-08" db="EMBL/GenBank/DDBJ databases">
        <authorList>
            <person name="Palmer J.M."/>
        </authorList>
    </citation>
    <scope>NUCLEOTIDE SEQUENCE [LARGE SCALE GENOMIC DNA]</scope>
    <source>
        <strain evidence="2 3">TWF481</strain>
    </source>
</reference>
<keyword evidence="1" id="KW-0732">Signal</keyword>
<organism evidence="2 3">
    <name type="scientific">Arthrobotrys musiformis</name>
    <dbReference type="NCBI Taxonomy" id="47236"/>
    <lineage>
        <taxon>Eukaryota</taxon>
        <taxon>Fungi</taxon>
        <taxon>Dikarya</taxon>
        <taxon>Ascomycota</taxon>
        <taxon>Pezizomycotina</taxon>
        <taxon>Orbiliomycetes</taxon>
        <taxon>Orbiliales</taxon>
        <taxon>Orbiliaceae</taxon>
        <taxon>Arthrobotrys</taxon>
    </lineage>
</organism>
<evidence type="ECO:0000256" key="1">
    <source>
        <dbReference type="SAM" id="SignalP"/>
    </source>
</evidence>
<evidence type="ECO:0000313" key="3">
    <source>
        <dbReference type="Proteomes" id="UP001370758"/>
    </source>
</evidence>
<comment type="caution">
    <text evidence="2">The sequence shown here is derived from an EMBL/GenBank/DDBJ whole genome shotgun (WGS) entry which is preliminary data.</text>
</comment>
<name>A0AAV9WCT3_9PEZI</name>
<sequence>MRKEIPWLLLPLLRIADAAILDAAAVVQLSQANETATNISGDEMPGAEIIRRQDSGNGLETPTYTSYVTIMETVTAPPQTITSFYSGPGLAGLVASISATTSTAASSMTPTGTCSMPPTVTAPCVISSNGECVRDYYDALQSCYKDGTFSTLKNIAQYVELGDNGSYDGFRDCSQNSLQDQLNNTGTLSRRSLLSDGSVVILENSKDQPLNSQGVAMMDESVSQLMHA</sequence>
<dbReference type="EMBL" id="JAVHJL010000005">
    <property type="protein sequence ID" value="KAK6503383.1"/>
    <property type="molecule type" value="Genomic_DNA"/>
</dbReference>
<dbReference type="AlphaFoldDB" id="A0AAV9WCT3"/>
<protein>
    <submittedName>
        <fullName evidence="2">Uncharacterized protein</fullName>
    </submittedName>
</protein>
<evidence type="ECO:0000313" key="2">
    <source>
        <dbReference type="EMBL" id="KAK6503383.1"/>
    </source>
</evidence>
<accession>A0AAV9WCT3</accession>
<gene>
    <name evidence="2" type="ORF">TWF481_008403</name>
</gene>
<proteinExistence type="predicted"/>
<feature type="chain" id="PRO_5043720958" evidence="1">
    <location>
        <begin position="19"/>
        <end position="228"/>
    </location>
</feature>
<dbReference type="Proteomes" id="UP001370758">
    <property type="component" value="Unassembled WGS sequence"/>
</dbReference>
<keyword evidence="3" id="KW-1185">Reference proteome</keyword>